<keyword evidence="1" id="KW-0812">Transmembrane</keyword>
<protein>
    <submittedName>
        <fullName evidence="2">Uncharacterized protein</fullName>
    </submittedName>
</protein>
<comment type="caution">
    <text evidence="2">The sequence shown here is derived from an EMBL/GenBank/DDBJ whole genome shotgun (WGS) entry which is preliminary data.</text>
</comment>
<keyword evidence="1" id="KW-0472">Membrane</keyword>
<evidence type="ECO:0000256" key="1">
    <source>
        <dbReference type="SAM" id="Phobius"/>
    </source>
</evidence>
<dbReference type="AlphaFoldDB" id="A0A363ULQ2"/>
<dbReference type="RefSeq" id="WP_109720105.1">
    <property type="nucleotide sequence ID" value="NZ_QEQK01000006.1"/>
</dbReference>
<evidence type="ECO:0000313" key="3">
    <source>
        <dbReference type="Proteomes" id="UP000251800"/>
    </source>
</evidence>
<proteinExistence type="predicted"/>
<accession>A0A363ULQ2</accession>
<feature type="transmembrane region" description="Helical" evidence="1">
    <location>
        <begin position="39"/>
        <end position="60"/>
    </location>
</feature>
<keyword evidence="3" id="KW-1185">Reference proteome</keyword>
<organism evidence="2 3">
    <name type="scientific">Abyssibacter profundi</name>
    <dbReference type="NCBI Taxonomy" id="2182787"/>
    <lineage>
        <taxon>Bacteria</taxon>
        <taxon>Pseudomonadati</taxon>
        <taxon>Pseudomonadota</taxon>
        <taxon>Gammaproteobacteria</taxon>
        <taxon>Chromatiales</taxon>
        <taxon>Oceanococcaceae</taxon>
        <taxon>Abyssibacter</taxon>
    </lineage>
</organism>
<dbReference type="EMBL" id="QEQK01000006">
    <property type="protein sequence ID" value="PWN56334.1"/>
    <property type="molecule type" value="Genomic_DNA"/>
</dbReference>
<gene>
    <name evidence="2" type="ORF">DEH80_08720</name>
</gene>
<evidence type="ECO:0000313" key="2">
    <source>
        <dbReference type="EMBL" id="PWN56334.1"/>
    </source>
</evidence>
<keyword evidence="1" id="KW-1133">Transmembrane helix</keyword>
<name>A0A363ULQ2_9GAMM</name>
<dbReference type="Proteomes" id="UP000251800">
    <property type="component" value="Unassembled WGS sequence"/>
</dbReference>
<reference evidence="2 3" key="1">
    <citation type="submission" date="2018-05" db="EMBL/GenBank/DDBJ databases">
        <title>Abyssibacter profundi OUC007T gen. nov., sp. nov, a marine bacterium isolated from seawater of the Mariana Trench.</title>
        <authorList>
            <person name="Zhou S."/>
        </authorList>
    </citation>
    <scope>NUCLEOTIDE SEQUENCE [LARGE SCALE GENOMIC DNA]</scope>
    <source>
        <strain evidence="2 3">OUC007</strain>
    </source>
</reference>
<sequence>MSPTEQATQQTARISPATDALAASRWLRRTSTPLNTTDVFGPGSLLLAFALLSAMSWGVLATAPTVATPEVEAMNQTSVSDPAGDLS</sequence>